<dbReference type="GO" id="GO:0046872">
    <property type="term" value="F:metal ion binding"/>
    <property type="evidence" value="ECO:0007669"/>
    <property type="project" value="UniProtKB-KW"/>
</dbReference>
<evidence type="ECO:0000256" key="7">
    <source>
        <dbReference type="ARBA" id="ARBA00022837"/>
    </source>
</evidence>
<dbReference type="GO" id="GO:0006508">
    <property type="term" value="P:proteolysis"/>
    <property type="evidence" value="ECO:0007669"/>
    <property type="project" value="UniProtKB-KW"/>
</dbReference>
<keyword evidence="3" id="KW-0645">Protease</keyword>
<dbReference type="Gene3D" id="3.40.50.200">
    <property type="entry name" value="Peptidase S8/S53 domain"/>
    <property type="match status" value="1"/>
</dbReference>
<evidence type="ECO:0000313" key="11">
    <source>
        <dbReference type="EMBL" id="TGO08608.1"/>
    </source>
</evidence>
<evidence type="ECO:0000256" key="8">
    <source>
        <dbReference type="ARBA" id="ARBA00023145"/>
    </source>
</evidence>
<feature type="domain" description="Peptidase S53" evidence="10">
    <location>
        <begin position="119"/>
        <end position="388"/>
    </location>
</feature>
<evidence type="ECO:0000313" key="12">
    <source>
        <dbReference type="Proteomes" id="UP000297777"/>
    </source>
</evidence>
<evidence type="ECO:0000256" key="6">
    <source>
        <dbReference type="ARBA" id="ARBA00022825"/>
    </source>
</evidence>
<evidence type="ECO:0000256" key="2">
    <source>
        <dbReference type="ARBA" id="ARBA00004239"/>
    </source>
</evidence>
<dbReference type="SUPFAM" id="SSF52743">
    <property type="entry name" value="Subtilisin-like"/>
    <property type="match status" value="1"/>
</dbReference>
<keyword evidence="12" id="KW-1185">Reference proteome</keyword>
<reference evidence="11 12" key="1">
    <citation type="submission" date="2017-12" db="EMBL/GenBank/DDBJ databases">
        <title>Comparative genomics of Botrytis spp.</title>
        <authorList>
            <person name="Valero-Jimenez C.A."/>
            <person name="Tapia P."/>
            <person name="Veloso J."/>
            <person name="Silva-Moreno E."/>
            <person name="Staats M."/>
            <person name="Valdes J.H."/>
            <person name="Van Kan J.A.L."/>
        </authorList>
    </citation>
    <scope>NUCLEOTIDE SEQUENCE [LARGE SCALE GENOMIC DNA]</scope>
    <source>
        <strain evidence="11 12">Bt9001</strain>
    </source>
</reference>
<name>A0A4Z1EE34_9HELO</name>
<dbReference type="Proteomes" id="UP000297777">
    <property type="component" value="Unassembled WGS sequence"/>
</dbReference>
<sequence length="388" mass="43766">MWRLQIDRWEQLSTPDPQQLPRFHIALRSQNTDIFEQTLLNISSPDNVFYGQHMSRNEVETMLKADEESRTTVWSWLLDAGIPSGNVTDKGDWLQITTRDQVVEAMLNNTFFWVRTLQYSVPKNVAAHINVIRPTTRFGQMSPQSIDTLFCLPKSALQDTYRHIQTPDFNRTFCNNTIIPKCMANRVHVTEFITSGLATLVPDYEHPSLHGSTEPCPDLLRYLLRLPNEELPSTISVSYGEDEQTVPKSYARQTCFMIAQFGARGTSVIVASADKGVASVGVVRYIDPEQAVYFSSGGFSDHWPRPSYQQKAVEDFLQTQLSDRQRGLFDPHGRAFPDVSAQSVRYIIADVGHMIYEGGTRCAAPTFAGIIGLLNDARISSHLPPFGF</sequence>
<evidence type="ECO:0000256" key="3">
    <source>
        <dbReference type="ARBA" id="ARBA00022670"/>
    </source>
</evidence>
<keyword evidence="6" id="KW-0720">Serine protease</keyword>
<dbReference type="GO" id="GO:0005576">
    <property type="term" value="C:extracellular region"/>
    <property type="evidence" value="ECO:0007669"/>
    <property type="project" value="UniProtKB-SubCell"/>
</dbReference>
<evidence type="ECO:0000256" key="1">
    <source>
        <dbReference type="ARBA" id="ARBA00001913"/>
    </source>
</evidence>
<protein>
    <recommendedName>
        <fullName evidence="10">Peptidase S53 domain-containing protein</fullName>
    </recommendedName>
</protein>
<dbReference type="GO" id="GO:0008240">
    <property type="term" value="F:tripeptidyl-peptidase activity"/>
    <property type="evidence" value="ECO:0007669"/>
    <property type="project" value="TreeGrafter"/>
</dbReference>
<dbReference type="SMART" id="SM00944">
    <property type="entry name" value="Pro-kuma_activ"/>
    <property type="match status" value="1"/>
</dbReference>
<dbReference type="PANTHER" id="PTHR14218">
    <property type="entry name" value="PROTEASE S8 TRIPEPTIDYL PEPTIDASE I CLN2"/>
    <property type="match status" value="1"/>
</dbReference>
<accession>A0A4Z1EE34</accession>
<gene>
    <name evidence="11" type="ORF">BTUL_0201g00180</name>
</gene>
<dbReference type="PANTHER" id="PTHR14218:SF15">
    <property type="entry name" value="TRIPEPTIDYL-PEPTIDASE 1"/>
    <property type="match status" value="1"/>
</dbReference>
<keyword evidence="8" id="KW-0865">Zymogen</keyword>
<dbReference type="OrthoDB" id="409122at2759"/>
<dbReference type="AlphaFoldDB" id="A0A4Z1EE34"/>
<keyword evidence="7" id="KW-0106">Calcium</keyword>
<keyword evidence="5" id="KW-0378">Hydrolase</keyword>
<organism evidence="11 12">
    <name type="scientific">Botrytis tulipae</name>
    <dbReference type="NCBI Taxonomy" id="87230"/>
    <lineage>
        <taxon>Eukaryota</taxon>
        <taxon>Fungi</taxon>
        <taxon>Dikarya</taxon>
        <taxon>Ascomycota</taxon>
        <taxon>Pezizomycotina</taxon>
        <taxon>Leotiomycetes</taxon>
        <taxon>Helotiales</taxon>
        <taxon>Sclerotiniaceae</taxon>
        <taxon>Botrytis</taxon>
    </lineage>
</organism>
<dbReference type="InterPro" id="IPR036852">
    <property type="entry name" value="Peptidase_S8/S53_dom_sf"/>
</dbReference>
<dbReference type="InterPro" id="IPR050819">
    <property type="entry name" value="Tripeptidyl-peptidase_I"/>
</dbReference>
<evidence type="ECO:0000256" key="5">
    <source>
        <dbReference type="ARBA" id="ARBA00022801"/>
    </source>
</evidence>
<dbReference type="EMBL" id="PQXH01000201">
    <property type="protein sequence ID" value="TGO08608.1"/>
    <property type="molecule type" value="Genomic_DNA"/>
</dbReference>
<dbReference type="CDD" id="cd11377">
    <property type="entry name" value="Pro-peptidase_S53"/>
    <property type="match status" value="1"/>
</dbReference>
<dbReference type="Pfam" id="PF09286">
    <property type="entry name" value="Pro-kuma_activ"/>
    <property type="match status" value="1"/>
</dbReference>
<comment type="subcellular location">
    <subcellularLocation>
        <location evidence="2">Secreted</location>
        <location evidence="2">Extracellular space</location>
    </subcellularLocation>
</comment>
<dbReference type="PROSITE" id="PS51695">
    <property type="entry name" value="SEDOLISIN"/>
    <property type="match status" value="1"/>
</dbReference>
<comment type="cofactor">
    <cofactor evidence="1">
        <name>Ca(2+)</name>
        <dbReference type="ChEBI" id="CHEBI:29108"/>
    </cofactor>
</comment>
<keyword evidence="4" id="KW-0479">Metal-binding</keyword>
<comment type="caution">
    <text evidence="11">The sequence shown here is derived from an EMBL/GenBank/DDBJ whole genome shotgun (WGS) entry which is preliminary data.</text>
</comment>
<dbReference type="InterPro" id="IPR030400">
    <property type="entry name" value="Sedolisin_dom"/>
</dbReference>
<evidence type="ECO:0000256" key="4">
    <source>
        <dbReference type="ARBA" id="ARBA00022723"/>
    </source>
</evidence>
<dbReference type="InterPro" id="IPR015366">
    <property type="entry name" value="S53_propep"/>
</dbReference>
<evidence type="ECO:0000259" key="10">
    <source>
        <dbReference type="PROSITE" id="PS51695"/>
    </source>
</evidence>
<comment type="caution">
    <text evidence="9">Lacks conserved residue(s) required for the propagation of feature annotation.</text>
</comment>
<evidence type="ECO:0000256" key="9">
    <source>
        <dbReference type="PROSITE-ProRule" id="PRU01032"/>
    </source>
</evidence>
<dbReference type="GO" id="GO:0004252">
    <property type="term" value="F:serine-type endopeptidase activity"/>
    <property type="evidence" value="ECO:0007669"/>
    <property type="project" value="InterPro"/>
</dbReference>
<proteinExistence type="predicted"/>
<dbReference type="SUPFAM" id="SSF54897">
    <property type="entry name" value="Protease propeptides/inhibitors"/>
    <property type="match status" value="1"/>
</dbReference>